<feature type="compositionally biased region" description="Basic residues" evidence="1">
    <location>
        <begin position="454"/>
        <end position="465"/>
    </location>
</feature>
<evidence type="ECO:0000256" key="1">
    <source>
        <dbReference type="SAM" id="MobiDB-lite"/>
    </source>
</evidence>
<feature type="compositionally biased region" description="Polar residues" evidence="1">
    <location>
        <begin position="106"/>
        <end position="119"/>
    </location>
</feature>
<evidence type="ECO:0000313" key="2">
    <source>
        <dbReference type="EMBL" id="KDQ55972.1"/>
    </source>
</evidence>
<dbReference type="Proteomes" id="UP000027265">
    <property type="component" value="Unassembled WGS sequence"/>
</dbReference>
<sequence length="728" mass="77094">MFSTLSNFLPSGLQQLGGNLSEPKSPTNEEKGDKVRPVQEEQPSPPVETSMVADELGVRKKKEKSNETFIIVRPPPAKSNHPLNLQVQLVPPAARDRSMARRSTDASESTVGTDAESTLTRTISNRSDTGSLYSTGYSSQASLSSFASTSSGTSGRRMIVPLYNLQAHNVMTNVVVDAGTDAKVARFNKRGMEVIGLAVIEPIELFGAGGNPAPGVIAAGTRRSIDRNFLSPGSPARERSPESQASPGSSALSISSVSHQPHSPPPPPAALPPPPDTPTGAKKLFGKFFKRKESLPPNEPQSPSPFPSSPFSSGFPTPKPKASGHARNSSLTSFKFNKPQPVVPEQPLANKRSSMIVVPPSNEPVSSTNSAILQPPILGIQCALSSPIYPPIGKPRAYIWVVRRWLKGGDNSLLGGVMGKLGNDKKKDREASEGYFSTPQVELRFEWTRGKSASGKKKKGGKKGLRPGSAAGDEAAHERRLSLAVTSSNGPSSTSLETAEHHGNGQAHTKKSKRSSTTNPAVAKRRSVESHRSATGKRGDDDAQSFVTGTDEGTAEGDDSDPEDSETPWTCMVTARRVSTPTMASTYGGSPSSENGPSGRGDEIKVKVAQLKPTPHHPKVVSMLKMPFPLPDIEVDRLRVRKRIVTPAGIARPAPSESGDNIPKGGGTGTRGVFGTANTGAKPSEGLVLTAEEIKDVVSSTGMWLVVREGIGGVGKVSRKGDGWRIRA</sequence>
<dbReference type="HOGENOM" id="CLU_008090_0_0_1"/>
<feature type="compositionally biased region" description="Polar residues" evidence="1">
    <location>
        <begin position="484"/>
        <end position="497"/>
    </location>
</feature>
<reference evidence="3" key="1">
    <citation type="journal article" date="2014" name="Proc. Natl. Acad. Sci. U.S.A.">
        <title>Extensive sampling of basidiomycete genomes demonstrates inadequacy of the white-rot/brown-rot paradigm for wood decay fungi.</title>
        <authorList>
            <person name="Riley R."/>
            <person name="Salamov A.A."/>
            <person name="Brown D.W."/>
            <person name="Nagy L.G."/>
            <person name="Floudas D."/>
            <person name="Held B.W."/>
            <person name="Levasseur A."/>
            <person name="Lombard V."/>
            <person name="Morin E."/>
            <person name="Otillar R."/>
            <person name="Lindquist E.A."/>
            <person name="Sun H."/>
            <person name="LaButti K.M."/>
            <person name="Schmutz J."/>
            <person name="Jabbour D."/>
            <person name="Luo H."/>
            <person name="Baker S.E."/>
            <person name="Pisabarro A.G."/>
            <person name="Walton J.D."/>
            <person name="Blanchette R.A."/>
            <person name="Henrissat B."/>
            <person name="Martin F."/>
            <person name="Cullen D."/>
            <person name="Hibbett D.S."/>
            <person name="Grigoriev I.V."/>
        </authorList>
    </citation>
    <scope>NUCLEOTIDE SEQUENCE [LARGE SCALE GENOMIC DNA]</scope>
    <source>
        <strain evidence="3">MUCL 33604</strain>
    </source>
</reference>
<feature type="compositionally biased region" description="Pro residues" evidence="1">
    <location>
        <begin position="297"/>
        <end position="308"/>
    </location>
</feature>
<protein>
    <submittedName>
        <fullName evidence="2">Uncharacterized protein</fullName>
    </submittedName>
</protein>
<feature type="compositionally biased region" description="Polar residues" evidence="1">
    <location>
        <begin position="326"/>
        <end position="335"/>
    </location>
</feature>
<feature type="compositionally biased region" description="Polar residues" evidence="1">
    <location>
        <begin position="1"/>
        <end position="26"/>
    </location>
</feature>
<dbReference type="EMBL" id="KL197723">
    <property type="protein sequence ID" value="KDQ55972.1"/>
    <property type="molecule type" value="Genomic_DNA"/>
</dbReference>
<feature type="region of interest" description="Disordered" evidence="1">
    <location>
        <begin position="447"/>
        <end position="601"/>
    </location>
</feature>
<feature type="region of interest" description="Disordered" evidence="1">
    <location>
        <begin position="93"/>
        <end position="119"/>
    </location>
</feature>
<dbReference type="InParanoid" id="A0A067PXI8"/>
<dbReference type="OrthoDB" id="2590746at2759"/>
<evidence type="ECO:0000313" key="3">
    <source>
        <dbReference type="Proteomes" id="UP000027265"/>
    </source>
</evidence>
<feature type="compositionally biased region" description="Acidic residues" evidence="1">
    <location>
        <begin position="553"/>
        <end position="566"/>
    </location>
</feature>
<accession>A0A067PXI8</accession>
<feature type="compositionally biased region" description="Polar residues" evidence="1">
    <location>
        <begin position="577"/>
        <end position="587"/>
    </location>
</feature>
<feature type="compositionally biased region" description="Basic and acidic residues" evidence="1">
    <location>
        <begin position="94"/>
        <end position="105"/>
    </location>
</feature>
<gene>
    <name evidence="2" type="ORF">JAAARDRAFT_36763</name>
</gene>
<feature type="compositionally biased region" description="Basic and acidic residues" evidence="1">
    <location>
        <begin position="27"/>
        <end position="39"/>
    </location>
</feature>
<proteinExistence type="predicted"/>
<feature type="compositionally biased region" description="Low complexity" evidence="1">
    <location>
        <begin position="588"/>
        <end position="597"/>
    </location>
</feature>
<feature type="region of interest" description="Disordered" evidence="1">
    <location>
        <begin position="1"/>
        <end position="50"/>
    </location>
</feature>
<organism evidence="2 3">
    <name type="scientific">Jaapia argillacea MUCL 33604</name>
    <dbReference type="NCBI Taxonomy" id="933084"/>
    <lineage>
        <taxon>Eukaryota</taxon>
        <taxon>Fungi</taxon>
        <taxon>Dikarya</taxon>
        <taxon>Basidiomycota</taxon>
        <taxon>Agaricomycotina</taxon>
        <taxon>Agaricomycetes</taxon>
        <taxon>Agaricomycetidae</taxon>
        <taxon>Jaapiales</taxon>
        <taxon>Jaapiaceae</taxon>
        <taxon>Jaapia</taxon>
    </lineage>
</organism>
<feature type="compositionally biased region" description="Basic and acidic residues" evidence="1">
    <location>
        <begin position="526"/>
        <end position="541"/>
    </location>
</feature>
<feature type="compositionally biased region" description="Pro residues" evidence="1">
    <location>
        <begin position="262"/>
        <end position="277"/>
    </location>
</feature>
<name>A0A067PXI8_9AGAM</name>
<keyword evidence="3" id="KW-1185">Reference proteome</keyword>
<feature type="region of interest" description="Disordered" evidence="1">
    <location>
        <begin position="649"/>
        <end position="682"/>
    </location>
</feature>
<dbReference type="AlphaFoldDB" id="A0A067PXI8"/>
<feature type="compositionally biased region" description="Low complexity" evidence="1">
    <location>
        <begin position="243"/>
        <end position="258"/>
    </location>
</feature>
<feature type="region of interest" description="Disordered" evidence="1">
    <location>
        <begin position="227"/>
        <end position="348"/>
    </location>
</feature>